<dbReference type="AlphaFoldDB" id="A0AAD9T833"/>
<protein>
    <recommendedName>
        <fullName evidence="3">RRM domain-containing protein</fullName>
    </recommendedName>
</protein>
<evidence type="ECO:0008006" key="3">
    <source>
        <dbReference type="Google" id="ProtNLM"/>
    </source>
</evidence>
<dbReference type="Proteomes" id="UP001285354">
    <property type="component" value="Unassembled WGS sequence"/>
</dbReference>
<dbReference type="EMBL" id="JAUBYV010000001">
    <property type="protein sequence ID" value="KAK2630504.1"/>
    <property type="molecule type" value="Genomic_DNA"/>
</dbReference>
<accession>A0AAD9T833</accession>
<comment type="caution">
    <text evidence="1">The sequence shown here is derived from an EMBL/GenBank/DDBJ whole genome shotgun (WGS) entry which is preliminary data.</text>
</comment>
<gene>
    <name evidence="1" type="ORF">QTJ16_001324</name>
</gene>
<organism evidence="1 2">
    <name type="scientific">Diplocarpon rosae</name>
    <dbReference type="NCBI Taxonomy" id="946125"/>
    <lineage>
        <taxon>Eukaryota</taxon>
        <taxon>Fungi</taxon>
        <taxon>Dikarya</taxon>
        <taxon>Ascomycota</taxon>
        <taxon>Pezizomycotina</taxon>
        <taxon>Leotiomycetes</taxon>
        <taxon>Helotiales</taxon>
        <taxon>Drepanopezizaceae</taxon>
        <taxon>Diplocarpon</taxon>
    </lineage>
</organism>
<keyword evidence="2" id="KW-1185">Reference proteome</keyword>
<reference evidence="1" key="1">
    <citation type="submission" date="2023-06" db="EMBL/GenBank/DDBJ databases">
        <title>Draft genome of Marssonina rosae.</title>
        <authorList>
            <person name="Cheng Q."/>
        </authorList>
    </citation>
    <scope>NUCLEOTIDE SEQUENCE</scope>
    <source>
        <strain evidence="1">R4</strain>
    </source>
</reference>
<evidence type="ECO:0000313" key="1">
    <source>
        <dbReference type="EMBL" id="KAK2630504.1"/>
    </source>
</evidence>
<evidence type="ECO:0000313" key="2">
    <source>
        <dbReference type="Proteomes" id="UP001285354"/>
    </source>
</evidence>
<sequence length="369" mass="41358">MTIPQREHESAEDFTDILFWLTTRDYERRYVTDTKHASAVKVQVDQIVLGTDSNQNQQLQGGRSSTIPLKPPRLRIPHAPASYLMESLEETLRDARMVTPSSYRALSGVHPTLACQNPTDFGPIGSCRNAKPSKNKSSFWTEAAADPTASLTALRNGSTPLCDLKSIVSQRQVPSLADAYNCTLWLCNIPPSVQICEIFDTIDTGAVACLHMMPPDHNHSTSAAKLAFTTPEAAATFKRRVESTDGIWFHENRLVSRYNRQGNLRDDTSQSRCVLIEGPEKIMNVGFWYEYFQKICVFQWDRVLELPCQKPARKVMQFNFTRISGQAQACMGAIRAQEEFSGVVQLAYAADPCGNQTARIMQEQGVRVF</sequence>
<name>A0AAD9T833_9HELO</name>
<proteinExistence type="predicted"/>